<evidence type="ECO:0000313" key="2">
    <source>
        <dbReference type="Proteomes" id="UP001434883"/>
    </source>
</evidence>
<protein>
    <submittedName>
        <fullName evidence="1">Uncharacterized protein</fullName>
    </submittedName>
</protein>
<gene>
    <name evidence="1" type="ORF">XENOCAPTIV_009243</name>
</gene>
<comment type="caution">
    <text evidence="1">The sequence shown here is derived from an EMBL/GenBank/DDBJ whole genome shotgun (WGS) entry which is preliminary data.</text>
</comment>
<name>A0ABV0S8B8_9TELE</name>
<sequence>VRRVQMGQGVFRGLQAIQETKGKLDQKGSRQTLCYQEILETLESQDFLEIQVEMDRKVTLVATDNQVTWDLWGDQVIQYLHHQTFCWNLAIYHLYVN</sequence>
<reference evidence="1 2" key="1">
    <citation type="submission" date="2021-06" db="EMBL/GenBank/DDBJ databases">
        <authorList>
            <person name="Palmer J.M."/>
        </authorList>
    </citation>
    <scope>NUCLEOTIDE SEQUENCE [LARGE SCALE GENOMIC DNA]</scope>
    <source>
        <strain evidence="1 2">XC_2019</strain>
        <tissue evidence="1">Muscle</tissue>
    </source>
</reference>
<dbReference type="EMBL" id="JAHRIN010069320">
    <property type="protein sequence ID" value="MEQ2215998.1"/>
    <property type="molecule type" value="Genomic_DNA"/>
</dbReference>
<accession>A0ABV0S8B8</accession>
<proteinExistence type="predicted"/>
<dbReference type="Proteomes" id="UP001434883">
    <property type="component" value="Unassembled WGS sequence"/>
</dbReference>
<evidence type="ECO:0000313" key="1">
    <source>
        <dbReference type="EMBL" id="MEQ2215998.1"/>
    </source>
</evidence>
<organism evidence="1 2">
    <name type="scientific">Xenoophorus captivus</name>
    <dbReference type="NCBI Taxonomy" id="1517983"/>
    <lineage>
        <taxon>Eukaryota</taxon>
        <taxon>Metazoa</taxon>
        <taxon>Chordata</taxon>
        <taxon>Craniata</taxon>
        <taxon>Vertebrata</taxon>
        <taxon>Euteleostomi</taxon>
        <taxon>Actinopterygii</taxon>
        <taxon>Neopterygii</taxon>
        <taxon>Teleostei</taxon>
        <taxon>Neoteleostei</taxon>
        <taxon>Acanthomorphata</taxon>
        <taxon>Ovalentaria</taxon>
        <taxon>Atherinomorphae</taxon>
        <taxon>Cyprinodontiformes</taxon>
        <taxon>Goodeidae</taxon>
        <taxon>Xenoophorus</taxon>
    </lineage>
</organism>
<feature type="non-terminal residue" evidence="1">
    <location>
        <position position="1"/>
    </location>
</feature>
<keyword evidence="2" id="KW-1185">Reference proteome</keyword>